<proteinExistence type="predicted"/>
<gene>
    <name evidence="1" type="ORF">BpHYR1_002446</name>
</gene>
<dbReference type="EMBL" id="REGN01004894">
    <property type="protein sequence ID" value="RNA15769.1"/>
    <property type="molecule type" value="Genomic_DNA"/>
</dbReference>
<organism evidence="1 2">
    <name type="scientific">Brachionus plicatilis</name>
    <name type="common">Marine rotifer</name>
    <name type="synonym">Brachionus muelleri</name>
    <dbReference type="NCBI Taxonomy" id="10195"/>
    <lineage>
        <taxon>Eukaryota</taxon>
        <taxon>Metazoa</taxon>
        <taxon>Spiralia</taxon>
        <taxon>Gnathifera</taxon>
        <taxon>Rotifera</taxon>
        <taxon>Eurotatoria</taxon>
        <taxon>Monogononta</taxon>
        <taxon>Pseudotrocha</taxon>
        <taxon>Ploima</taxon>
        <taxon>Brachionidae</taxon>
        <taxon>Brachionus</taxon>
    </lineage>
</organism>
<keyword evidence="2" id="KW-1185">Reference proteome</keyword>
<accession>A0A3M7QX30</accession>
<evidence type="ECO:0000313" key="1">
    <source>
        <dbReference type="EMBL" id="RNA15769.1"/>
    </source>
</evidence>
<protein>
    <submittedName>
        <fullName evidence="1">Uncharacterized protein</fullName>
    </submittedName>
</protein>
<comment type="caution">
    <text evidence="1">The sequence shown here is derived from an EMBL/GenBank/DDBJ whole genome shotgun (WGS) entry which is preliminary data.</text>
</comment>
<evidence type="ECO:0000313" key="2">
    <source>
        <dbReference type="Proteomes" id="UP000276133"/>
    </source>
</evidence>
<sequence>MQINFDCIYLRSEIRIKQFKKYLTKLNYAKKKAARLNNKAKNREFNTKSVIFRDSIRLNKAIYNKEMKYSNC</sequence>
<name>A0A3M7QX30_BRAPC</name>
<reference evidence="1 2" key="1">
    <citation type="journal article" date="2018" name="Sci. Rep.">
        <title>Genomic signatures of local adaptation to the degree of environmental predictability in rotifers.</title>
        <authorList>
            <person name="Franch-Gras L."/>
            <person name="Hahn C."/>
            <person name="Garcia-Roger E.M."/>
            <person name="Carmona M.J."/>
            <person name="Serra M."/>
            <person name="Gomez A."/>
        </authorList>
    </citation>
    <scope>NUCLEOTIDE SEQUENCE [LARGE SCALE GENOMIC DNA]</scope>
    <source>
        <strain evidence="1">HYR1</strain>
    </source>
</reference>
<dbReference type="Proteomes" id="UP000276133">
    <property type="component" value="Unassembled WGS sequence"/>
</dbReference>
<dbReference type="AlphaFoldDB" id="A0A3M7QX30"/>